<evidence type="ECO:0000256" key="6">
    <source>
        <dbReference type="SAM" id="MobiDB-lite"/>
    </source>
</evidence>
<feature type="domain" description="GST N-terminal" evidence="7">
    <location>
        <begin position="23"/>
        <end position="101"/>
    </location>
</feature>
<dbReference type="PROSITE" id="PS50405">
    <property type="entry name" value="GST_CTER"/>
    <property type="match status" value="1"/>
</dbReference>
<reference evidence="9 10" key="1">
    <citation type="submission" date="2024-02" db="EMBL/GenBank/DDBJ databases">
        <authorList>
            <person name="Daric V."/>
            <person name="Darras S."/>
        </authorList>
    </citation>
    <scope>NUCLEOTIDE SEQUENCE [LARGE SCALE GENOMIC DNA]</scope>
</reference>
<comment type="catalytic activity">
    <reaction evidence="4 5">
        <text>L-dehydroascorbate + 2 glutathione = glutathione disulfide + L-ascorbate</text>
        <dbReference type="Rhea" id="RHEA:24424"/>
        <dbReference type="ChEBI" id="CHEBI:38290"/>
        <dbReference type="ChEBI" id="CHEBI:57925"/>
        <dbReference type="ChEBI" id="CHEBI:58297"/>
        <dbReference type="ChEBI" id="CHEBI:58539"/>
        <dbReference type="EC" id="1.8.5.1"/>
    </reaction>
</comment>
<feature type="region of interest" description="Disordered" evidence="6">
    <location>
        <begin position="1"/>
        <end position="21"/>
    </location>
</feature>
<evidence type="ECO:0000313" key="9">
    <source>
        <dbReference type="EMBL" id="CAK8683770.1"/>
    </source>
</evidence>
<dbReference type="InterPro" id="IPR040079">
    <property type="entry name" value="Glutathione_S-Trfase"/>
</dbReference>
<dbReference type="Pfam" id="PF13410">
    <property type="entry name" value="GST_C_2"/>
    <property type="match status" value="1"/>
</dbReference>
<keyword evidence="5" id="KW-0808">Transferase</keyword>
<evidence type="ECO:0000259" key="8">
    <source>
        <dbReference type="PROSITE" id="PS50405"/>
    </source>
</evidence>
<dbReference type="EC" id="1.8.5.1" evidence="5"/>
<proteinExistence type="inferred from homology"/>
<comment type="function">
    <text evidence="5">Exhibits glutathione-dependent thiol transferase activity. Has high dehydroascorbate reductase activity and may contribute to the recycling of ascorbic acid. Participates in the biotransformation of inorganic arsenic and reduces monomethylarsonic acid (MMA).</text>
</comment>
<protein>
    <recommendedName>
        <fullName evidence="5">Glutathione S-transferase omega</fullName>
        <shortName evidence="5">GSTO</shortName>
        <ecNumber evidence="5">1.20.4.2</ecNumber>
        <ecNumber evidence="5">1.8.5.1</ecNumber>
        <ecNumber evidence="5">2.5.1.18</ecNumber>
    </recommendedName>
    <alternativeName>
        <fullName evidence="5">Glutathione-dependent dehydroascorbate reductase</fullName>
    </alternativeName>
    <alternativeName>
        <fullName evidence="5">Monomethylarsonic acid reductase</fullName>
    </alternativeName>
</protein>
<dbReference type="InterPro" id="IPR050983">
    <property type="entry name" value="GST_Omega/HSP26"/>
</dbReference>
<keyword evidence="10" id="KW-1185">Reference proteome</keyword>
<gene>
    <name evidence="9" type="ORF">CVLEPA_LOCUS14804</name>
</gene>
<evidence type="ECO:0000256" key="3">
    <source>
        <dbReference type="ARBA" id="ARBA00048353"/>
    </source>
</evidence>
<evidence type="ECO:0000313" key="10">
    <source>
        <dbReference type="Proteomes" id="UP001642483"/>
    </source>
</evidence>
<evidence type="ECO:0000256" key="1">
    <source>
        <dbReference type="ARBA" id="ARBA00011067"/>
    </source>
</evidence>
<dbReference type="Pfam" id="PF13417">
    <property type="entry name" value="GST_N_3"/>
    <property type="match status" value="1"/>
</dbReference>
<dbReference type="InterPro" id="IPR004045">
    <property type="entry name" value="Glutathione_S-Trfase_N"/>
</dbReference>
<dbReference type="InterPro" id="IPR036249">
    <property type="entry name" value="Thioredoxin-like_sf"/>
</dbReference>
<evidence type="ECO:0000259" key="7">
    <source>
        <dbReference type="PROSITE" id="PS50404"/>
    </source>
</evidence>
<dbReference type="EC" id="1.20.4.2" evidence="5"/>
<comment type="catalytic activity">
    <reaction evidence="3 5">
        <text>methylarsonate + 2 glutathione + H(+) = methylarsonous acid + glutathione disulfide + H2O</text>
        <dbReference type="Rhea" id="RHEA:15969"/>
        <dbReference type="ChEBI" id="CHEBI:15377"/>
        <dbReference type="ChEBI" id="CHEBI:15378"/>
        <dbReference type="ChEBI" id="CHEBI:17826"/>
        <dbReference type="ChEBI" id="CHEBI:33409"/>
        <dbReference type="ChEBI" id="CHEBI:57925"/>
        <dbReference type="ChEBI" id="CHEBI:58297"/>
        <dbReference type="EC" id="1.20.4.2"/>
    </reaction>
</comment>
<dbReference type="PRINTS" id="PR01625">
    <property type="entry name" value="GSTRNSFRASEO"/>
</dbReference>
<name>A0ABP0FX75_CLALP</name>
<dbReference type="SFLD" id="SFLDG00358">
    <property type="entry name" value="Main_(cytGST)"/>
    <property type="match status" value="1"/>
</dbReference>
<dbReference type="PANTHER" id="PTHR43968">
    <property type="match status" value="1"/>
</dbReference>
<evidence type="ECO:0000256" key="5">
    <source>
        <dbReference type="RuleBase" id="RU368071"/>
    </source>
</evidence>
<dbReference type="InterPro" id="IPR005442">
    <property type="entry name" value="GST_omega"/>
</dbReference>
<dbReference type="PROSITE" id="PS50404">
    <property type="entry name" value="GST_NTER"/>
    <property type="match status" value="1"/>
</dbReference>
<dbReference type="Proteomes" id="UP001642483">
    <property type="component" value="Unassembled WGS sequence"/>
</dbReference>
<dbReference type="EMBL" id="CAWYQH010000097">
    <property type="protein sequence ID" value="CAK8683770.1"/>
    <property type="molecule type" value="Genomic_DNA"/>
</dbReference>
<dbReference type="InterPro" id="IPR036282">
    <property type="entry name" value="Glutathione-S-Trfase_C_sf"/>
</dbReference>
<evidence type="ECO:0000256" key="4">
    <source>
        <dbReference type="ARBA" id="ARBA00049544"/>
    </source>
</evidence>
<dbReference type="InterPro" id="IPR010987">
    <property type="entry name" value="Glutathione-S-Trfase_C-like"/>
</dbReference>
<dbReference type="EC" id="2.5.1.18" evidence="5"/>
<sequence length="242" mass="27079">MAGMGNGKHLETGEPRPSPPGNDVLRVYGMKFCPYVHRLKLVLAAKDIPHETVNINLSKKPEWYFDINPLGKVPSIEKNGIILYESDVTSYYVDETYAGKKLATVDPLKKAREQILLGAWGNGISGFYGYLRSKTPEEKDAAETKIRAGFKAVDDYLNNGNQFVCGSGPGFTDYMIWPHLERLALAVPSILKEYALLQAYFDRMGEDKAVKACRHVVDHYNQFIEGYAKGNVVYDIGTVEAY</sequence>
<organism evidence="9 10">
    <name type="scientific">Clavelina lepadiformis</name>
    <name type="common">Light-bulb sea squirt</name>
    <name type="synonym">Ascidia lepadiformis</name>
    <dbReference type="NCBI Taxonomy" id="159417"/>
    <lineage>
        <taxon>Eukaryota</taxon>
        <taxon>Metazoa</taxon>
        <taxon>Chordata</taxon>
        <taxon>Tunicata</taxon>
        <taxon>Ascidiacea</taxon>
        <taxon>Aplousobranchia</taxon>
        <taxon>Clavelinidae</taxon>
        <taxon>Clavelina</taxon>
    </lineage>
</organism>
<accession>A0ABP0FX75</accession>
<comment type="similarity">
    <text evidence="1 5">Belongs to the GST superfamily. Omega family.</text>
</comment>
<keyword evidence="2 5" id="KW-0560">Oxidoreductase</keyword>
<dbReference type="PANTHER" id="PTHR43968:SF6">
    <property type="entry name" value="GLUTATHIONE S-TRANSFERASE OMEGA"/>
    <property type="match status" value="1"/>
</dbReference>
<dbReference type="SUPFAM" id="SSF47616">
    <property type="entry name" value="GST C-terminal domain-like"/>
    <property type="match status" value="1"/>
</dbReference>
<dbReference type="SUPFAM" id="SSF52833">
    <property type="entry name" value="Thioredoxin-like"/>
    <property type="match status" value="1"/>
</dbReference>
<feature type="domain" description="GST C-terminal" evidence="8">
    <location>
        <begin position="106"/>
        <end position="228"/>
    </location>
</feature>
<dbReference type="Gene3D" id="1.20.1050.10">
    <property type="match status" value="1"/>
</dbReference>
<comment type="catalytic activity">
    <reaction evidence="5">
        <text>RX + glutathione = an S-substituted glutathione + a halide anion + H(+)</text>
        <dbReference type="Rhea" id="RHEA:16437"/>
        <dbReference type="ChEBI" id="CHEBI:15378"/>
        <dbReference type="ChEBI" id="CHEBI:16042"/>
        <dbReference type="ChEBI" id="CHEBI:17792"/>
        <dbReference type="ChEBI" id="CHEBI:57925"/>
        <dbReference type="ChEBI" id="CHEBI:90779"/>
        <dbReference type="EC" id="2.5.1.18"/>
    </reaction>
</comment>
<dbReference type="SFLD" id="SFLDS00019">
    <property type="entry name" value="Glutathione_Transferase_(cytos"/>
    <property type="match status" value="1"/>
</dbReference>
<comment type="caution">
    <text evidence="9">The sequence shown here is derived from an EMBL/GenBank/DDBJ whole genome shotgun (WGS) entry which is preliminary data.</text>
</comment>
<evidence type="ECO:0000256" key="2">
    <source>
        <dbReference type="ARBA" id="ARBA00023002"/>
    </source>
</evidence>
<dbReference type="Gene3D" id="3.40.30.10">
    <property type="entry name" value="Glutaredoxin"/>
    <property type="match status" value="1"/>
</dbReference>